<evidence type="ECO:0000313" key="1">
    <source>
        <dbReference type="EMBL" id="CAF4306615.1"/>
    </source>
</evidence>
<evidence type="ECO:0008006" key="3">
    <source>
        <dbReference type="Google" id="ProtNLM"/>
    </source>
</evidence>
<dbReference type="EMBL" id="CAJOAY010017008">
    <property type="protein sequence ID" value="CAF4306615.1"/>
    <property type="molecule type" value="Genomic_DNA"/>
</dbReference>
<proteinExistence type="predicted"/>
<dbReference type="AlphaFoldDB" id="A0A820ICK0"/>
<gene>
    <name evidence="1" type="ORF">OKA104_LOCUS46491</name>
</gene>
<accession>A0A820ICK0</accession>
<organism evidence="1 2">
    <name type="scientific">Adineta steineri</name>
    <dbReference type="NCBI Taxonomy" id="433720"/>
    <lineage>
        <taxon>Eukaryota</taxon>
        <taxon>Metazoa</taxon>
        <taxon>Spiralia</taxon>
        <taxon>Gnathifera</taxon>
        <taxon>Rotifera</taxon>
        <taxon>Eurotatoria</taxon>
        <taxon>Bdelloidea</taxon>
        <taxon>Adinetida</taxon>
        <taxon>Adinetidae</taxon>
        <taxon>Adineta</taxon>
    </lineage>
</organism>
<evidence type="ECO:0000313" key="2">
    <source>
        <dbReference type="Proteomes" id="UP000663881"/>
    </source>
</evidence>
<dbReference type="Pfam" id="PF13385">
    <property type="entry name" value="Laminin_G_3"/>
    <property type="match status" value="1"/>
</dbReference>
<name>A0A820ICK0_9BILA</name>
<protein>
    <recommendedName>
        <fullName evidence="3">LamG domain-containing protein</fullName>
    </recommendedName>
</protein>
<comment type="caution">
    <text evidence="1">The sequence shown here is derived from an EMBL/GenBank/DDBJ whole genome shotgun (WGS) entry which is preliminary data.</text>
</comment>
<feature type="non-terminal residue" evidence="1">
    <location>
        <position position="104"/>
    </location>
</feature>
<dbReference type="SUPFAM" id="SSF49899">
    <property type="entry name" value="Concanavalin A-like lectins/glucanases"/>
    <property type="match status" value="1"/>
</dbReference>
<sequence>MWFYPTSLSSGNYYGLFNQYQSSTTDRSLQMMIRGLQLTLDFFADGVTGTTSLATYTWYHAAFVYDYPSKTQSVYLNGIQDASRVSNEPYLGTSGPINRAARTI</sequence>
<dbReference type="Gene3D" id="2.60.120.200">
    <property type="match status" value="1"/>
</dbReference>
<dbReference type="InterPro" id="IPR013320">
    <property type="entry name" value="ConA-like_dom_sf"/>
</dbReference>
<dbReference type="Proteomes" id="UP000663881">
    <property type="component" value="Unassembled WGS sequence"/>
</dbReference>
<reference evidence="1" key="1">
    <citation type="submission" date="2021-02" db="EMBL/GenBank/DDBJ databases">
        <authorList>
            <person name="Nowell W R."/>
        </authorList>
    </citation>
    <scope>NUCLEOTIDE SEQUENCE</scope>
</reference>